<protein>
    <submittedName>
        <fullName evidence="7">Phage integrase</fullName>
    </submittedName>
</protein>
<dbReference type="InterPro" id="IPR050090">
    <property type="entry name" value="Tyrosine_recombinase_XerCD"/>
</dbReference>
<name>A0A0U2MWJ9_9BACL</name>
<accession>A0A0U2MWJ9</accession>
<dbReference type="InterPro" id="IPR010998">
    <property type="entry name" value="Integrase_recombinase_N"/>
</dbReference>
<comment type="similarity">
    <text evidence="1">Belongs to the 'phage' integrase family.</text>
</comment>
<evidence type="ECO:0000313" key="8">
    <source>
        <dbReference type="Proteomes" id="UP000061660"/>
    </source>
</evidence>
<dbReference type="KEGG" id="pnp:IJ22_19130"/>
<reference evidence="7 8" key="2">
    <citation type="journal article" date="2016" name="Genome Announc.">
        <title>Complete Genome Sequences of Two Interactive Moderate Thermophiles, Paenibacillus napthalenovorans 32O-Y and Paenibacillus sp. 32O-W.</title>
        <authorList>
            <person name="Butler R.R.III."/>
            <person name="Wang J."/>
            <person name="Stark B.C."/>
            <person name="Pombert J.F."/>
        </authorList>
    </citation>
    <scope>NUCLEOTIDE SEQUENCE [LARGE SCALE GENOMIC DNA]</scope>
    <source>
        <strain evidence="7 8">32O-Y</strain>
    </source>
</reference>
<dbReference type="PROSITE" id="PS51898">
    <property type="entry name" value="TYR_RECOMBINASE"/>
    <property type="match status" value="1"/>
</dbReference>
<evidence type="ECO:0000313" key="7">
    <source>
        <dbReference type="EMBL" id="ALS22287.1"/>
    </source>
</evidence>
<dbReference type="PANTHER" id="PTHR30349">
    <property type="entry name" value="PHAGE INTEGRASE-RELATED"/>
    <property type="match status" value="1"/>
</dbReference>
<dbReference type="PANTHER" id="PTHR30349:SF64">
    <property type="entry name" value="PROPHAGE INTEGRASE INTD-RELATED"/>
    <property type="match status" value="1"/>
</dbReference>
<keyword evidence="8" id="KW-1185">Reference proteome</keyword>
<dbReference type="AlphaFoldDB" id="A0A0U2MWJ9"/>
<dbReference type="InterPro" id="IPR044068">
    <property type="entry name" value="CB"/>
</dbReference>
<organism evidence="7 8">
    <name type="scientific">Paenibacillus naphthalenovorans</name>
    <dbReference type="NCBI Taxonomy" id="162209"/>
    <lineage>
        <taxon>Bacteria</taxon>
        <taxon>Bacillati</taxon>
        <taxon>Bacillota</taxon>
        <taxon>Bacilli</taxon>
        <taxon>Bacillales</taxon>
        <taxon>Paenibacillaceae</taxon>
        <taxon>Paenibacillus</taxon>
    </lineage>
</organism>
<dbReference type="STRING" id="162209.IJ22_19130"/>
<dbReference type="Pfam" id="PF00589">
    <property type="entry name" value="Phage_integrase"/>
    <property type="match status" value="1"/>
</dbReference>
<dbReference type="GO" id="GO:0003677">
    <property type="term" value="F:DNA binding"/>
    <property type="evidence" value="ECO:0007669"/>
    <property type="project" value="UniProtKB-UniRule"/>
</dbReference>
<evidence type="ECO:0000259" key="5">
    <source>
        <dbReference type="PROSITE" id="PS51898"/>
    </source>
</evidence>
<dbReference type="GO" id="GO:0006310">
    <property type="term" value="P:DNA recombination"/>
    <property type="evidence" value="ECO:0007669"/>
    <property type="project" value="UniProtKB-KW"/>
</dbReference>
<evidence type="ECO:0000256" key="2">
    <source>
        <dbReference type="ARBA" id="ARBA00023125"/>
    </source>
</evidence>
<dbReference type="OrthoDB" id="2399485at2"/>
<proteinExistence type="inferred from homology"/>
<evidence type="ECO:0000256" key="4">
    <source>
        <dbReference type="PROSITE-ProRule" id="PRU01248"/>
    </source>
</evidence>
<sequence length="349" mass="41083">MQSLATVQSLNIDSVYDAFITWINKYKENSRMEYIRNVNEFFMFMHGKTIENITKQEIETVTDVTGKRVKLLNMHVEKYKQYLKQKKNTDSSIIRKIYAIRSLYKYLRINGYDVDHLIFDSSALKNKPKSYGFYTPDEVKMVAKEALNELHYGEELYICYLLAAQTSIRLNALLSLKWSNISKDEKSGLYIIETIDKNDEEVIAPFEQELHHRLIEIKNRYNSDKLFPNLKPDKVEKSLHRINNRLGFSKTRRLTFHSLRKVAINYGVNVMKDIKGAQEQGRHKSVQVMIDRYTQTETDFSTRAGIQMMKEANEEVFDLVNKKELLEMLKEMNIGVYNQLALKIERMVE</sequence>
<keyword evidence="3" id="KW-0233">DNA recombination</keyword>
<dbReference type="EMBL" id="CP013652">
    <property type="protein sequence ID" value="ALS22287.1"/>
    <property type="molecule type" value="Genomic_DNA"/>
</dbReference>
<dbReference type="Gene3D" id="1.10.443.10">
    <property type="entry name" value="Intergrase catalytic core"/>
    <property type="match status" value="1"/>
</dbReference>
<dbReference type="Gene3D" id="1.10.150.130">
    <property type="match status" value="1"/>
</dbReference>
<evidence type="ECO:0000256" key="3">
    <source>
        <dbReference type="ARBA" id="ARBA00023172"/>
    </source>
</evidence>
<keyword evidence="2 4" id="KW-0238">DNA-binding</keyword>
<dbReference type="InterPro" id="IPR002104">
    <property type="entry name" value="Integrase_catalytic"/>
</dbReference>
<evidence type="ECO:0000256" key="1">
    <source>
        <dbReference type="ARBA" id="ARBA00008857"/>
    </source>
</evidence>
<dbReference type="InterPro" id="IPR011010">
    <property type="entry name" value="DNA_brk_join_enz"/>
</dbReference>
<dbReference type="Proteomes" id="UP000061660">
    <property type="component" value="Chromosome"/>
</dbReference>
<dbReference type="PATRIC" id="fig|162209.4.peg.2027"/>
<evidence type="ECO:0000259" key="6">
    <source>
        <dbReference type="PROSITE" id="PS51900"/>
    </source>
</evidence>
<dbReference type="RefSeq" id="WP_062408592.1">
    <property type="nucleotide sequence ID" value="NZ_CP013652.1"/>
</dbReference>
<feature type="domain" description="Tyr recombinase" evidence="5">
    <location>
        <begin position="129"/>
        <end position="308"/>
    </location>
</feature>
<reference evidence="8" key="1">
    <citation type="submission" date="2015-12" db="EMBL/GenBank/DDBJ databases">
        <title>Complete genome sequences of two moderately thermophilic Paenibacillus species.</title>
        <authorList>
            <person name="Butler R.III."/>
            <person name="Wang J."/>
            <person name="Stark B.C."/>
            <person name="Pombert J.-F."/>
        </authorList>
    </citation>
    <scope>NUCLEOTIDE SEQUENCE [LARGE SCALE GENOMIC DNA]</scope>
    <source>
        <strain evidence="8">32O-Y</strain>
    </source>
</reference>
<dbReference type="SUPFAM" id="SSF56349">
    <property type="entry name" value="DNA breaking-rejoining enzymes"/>
    <property type="match status" value="1"/>
</dbReference>
<feature type="domain" description="Core-binding (CB)" evidence="6">
    <location>
        <begin position="10"/>
        <end position="108"/>
    </location>
</feature>
<dbReference type="GO" id="GO:0015074">
    <property type="term" value="P:DNA integration"/>
    <property type="evidence" value="ECO:0007669"/>
    <property type="project" value="InterPro"/>
</dbReference>
<dbReference type="InterPro" id="IPR013762">
    <property type="entry name" value="Integrase-like_cat_sf"/>
</dbReference>
<gene>
    <name evidence="7" type="ORF">IJ22_19130</name>
</gene>
<dbReference type="PROSITE" id="PS51900">
    <property type="entry name" value="CB"/>
    <property type="match status" value="1"/>
</dbReference>